<dbReference type="Proteomes" id="UP000612893">
    <property type="component" value="Unassembled WGS sequence"/>
</dbReference>
<feature type="region of interest" description="Disordered" evidence="1">
    <location>
        <begin position="31"/>
        <end position="62"/>
    </location>
</feature>
<reference evidence="4" key="1">
    <citation type="submission" date="2020-10" db="EMBL/GenBank/DDBJ databases">
        <title>Ca. Dormibacterota MAGs.</title>
        <authorList>
            <person name="Montgomery K."/>
        </authorList>
    </citation>
    <scope>NUCLEOTIDE SEQUENCE [LARGE SCALE GENOMIC DNA]</scope>
    <source>
        <strain evidence="4">SC8812_S17_10</strain>
    </source>
</reference>
<proteinExistence type="predicted"/>
<dbReference type="EMBL" id="JAEKNR010000242">
    <property type="protein sequence ID" value="MBJ7601366.1"/>
    <property type="molecule type" value="Genomic_DNA"/>
</dbReference>
<feature type="domain" description="DUF4232" evidence="3">
    <location>
        <begin position="67"/>
        <end position="209"/>
    </location>
</feature>
<organism evidence="4 5">
    <name type="scientific">Candidatus Nephthysia bennettiae</name>
    <dbReference type="NCBI Taxonomy" id="3127016"/>
    <lineage>
        <taxon>Bacteria</taxon>
        <taxon>Bacillati</taxon>
        <taxon>Candidatus Dormiibacterota</taxon>
        <taxon>Candidatus Dormibacteria</taxon>
        <taxon>Candidatus Dormibacterales</taxon>
        <taxon>Candidatus Dormibacteraceae</taxon>
        <taxon>Candidatus Nephthysia</taxon>
    </lineage>
</organism>
<evidence type="ECO:0000313" key="5">
    <source>
        <dbReference type="Proteomes" id="UP000612893"/>
    </source>
</evidence>
<evidence type="ECO:0000256" key="2">
    <source>
        <dbReference type="SAM" id="SignalP"/>
    </source>
</evidence>
<gene>
    <name evidence="4" type="ORF">JF922_25250</name>
</gene>
<dbReference type="InterPro" id="IPR025326">
    <property type="entry name" value="DUF4232"/>
</dbReference>
<evidence type="ECO:0000256" key="1">
    <source>
        <dbReference type="SAM" id="MobiDB-lite"/>
    </source>
</evidence>
<accession>A0A934KDK9</accession>
<dbReference type="AlphaFoldDB" id="A0A934KDK9"/>
<dbReference type="RefSeq" id="WP_338205577.1">
    <property type="nucleotide sequence ID" value="NZ_JAEKNR010000242.1"/>
</dbReference>
<feature type="signal peptide" evidence="2">
    <location>
        <begin position="1"/>
        <end position="23"/>
    </location>
</feature>
<name>A0A934KDK9_9BACT</name>
<keyword evidence="2" id="KW-0732">Signal</keyword>
<keyword evidence="5" id="KW-1185">Reference proteome</keyword>
<feature type="chain" id="PRO_5044773482" evidence="2">
    <location>
        <begin position="24"/>
        <end position="217"/>
    </location>
</feature>
<protein>
    <submittedName>
        <fullName evidence="4">DUF4232 domain-containing protein</fullName>
    </submittedName>
</protein>
<dbReference type="Pfam" id="PF14016">
    <property type="entry name" value="DUF4232"/>
    <property type="match status" value="1"/>
</dbReference>
<evidence type="ECO:0000259" key="3">
    <source>
        <dbReference type="Pfam" id="PF14016"/>
    </source>
</evidence>
<sequence>MTKEAISCVLAVVCVAACGAASAPRGQAPTAVRVSSTQPPQPAALPSTVPPSDTAAVTGQGDGIPRCHTRQLALKFAGAQGAAGTSFLTFRLANTGAAPCLAGGFVGVQMLDPAGAALPTRVVRNGGFFANQPPPSRFSLRPAGSGPQAATAASFQVAYSDVPRAGEAPCPEAFQLVVTPPDEFDHLVIAVQGWTLAPCNHGELDVTPLRPPGVAGQ</sequence>
<comment type="caution">
    <text evidence="4">The sequence shown here is derived from an EMBL/GenBank/DDBJ whole genome shotgun (WGS) entry which is preliminary data.</text>
</comment>
<evidence type="ECO:0000313" key="4">
    <source>
        <dbReference type="EMBL" id="MBJ7601366.1"/>
    </source>
</evidence>